<feature type="coiled-coil region" evidence="8">
    <location>
        <begin position="103"/>
        <end position="156"/>
    </location>
</feature>
<comment type="similarity">
    <text evidence="8">Belongs to the RacA family.</text>
</comment>
<evidence type="ECO:0000256" key="1">
    <source>
        <dbReference type="ARBA" id="ARBA00022490"/>
    </source>
</evidence>
<gene>
    <name evidence="8" type="primary">racA</name>
    <name evidence="10" type="ORF">FS935_18840</name>
</gene>
<evidence type="ECO:0000256" key="7">
    <source>
        <dbReference type="ARBA" id="ARBA00023306"/>
    </source>
</evidence>
<sequence length="191" mass="22751">MIRKLQFDYVLIMLRRKKMNSTTTVTKLLGVSRRTLMRWVSQYDMELEKNELGHYQFSEDDIEKIRQIQQQTLHQTPQQPDTLDNIRKGSFKRMTTTIDTTKFTEINNRVDELERRIRNKADDVVSYQVLQHRREMEELTSTIQKLEQRIDELENGQKREAPAKDQLLVFDSISAPKKTRKKNLISSIFGF</sequence>
<feature type="DNA-binding region" description="H-T-H motif" evidence="8">
    <location>
        <begin position="22"/>
        <end position="42"/>
    </location>
</feature>
<evidence type="ECO:0000259" key="9">
    <source>
        <dbReference type="Pfam" id="PF13411"/>
    </source>
</evidence>
<dbReference type="GO" id="GO:0008356">
    <property type="term" value="P:asymmetric cell division"/>
    <property type="evidence" value="ECO:0007669"/>
    <property type="project" value="UniProtKB-UniRule"/>
</dbReference>
<comment type="caution">
    <text evidence="10">The sequence shown here is derived from an EMBL/GenBank/DDBJ whole genome shotgun (WGS) entry which is preliminary data.</text>
</comment>
<dbReference type="InterPro" id="IPR000551">
    <property type="entry name" value="MerR-type_HTH_dom"/>
</dbReference>
<dbReference type="SUPFAM" id="SSF46955">
    <property type="entry name" value="Putative DNA-binding domain"/>
    <property type="match status" value="1"/>
</dbReference>
<dbReference type="GO" id="GO:0003690">
    <property type="term" value="F:double-stranded DNA binding"/>
    <property type="evidence" value="ECO:0007669"/>
    <property type="project" value="UniProtKB-UniRule"/>
</dbReference>
<dbReference type="GO" id="GO:0030261">
    <property type="term" value="P:chromosome condensation"/>
    <property type="evidence" value="ECO:0007669"/>
    <property type="project" value="UniProtKB-UniRule"/>
</dbReference>
<evidence type="ECO:0000313" key="11">
    <source>
        <dbReference type="Proteomes" id="UP000321363"/>
    </source>
</evidence>
<dbReference type="GO" id="GO:0030435">
    <property type="term" value="P:sporulation resulting in formation of a cellular spore"/>
    <property type="evidence" value="ECO:0007669"/>
    <property type="project" value="UniProtKB-UniRule"/>
</dbReference>
<feature type="domain" description="HTH merR-type" evidence="9">
    <location>
        <begin position="23"/>
        <end position="70"/>
    </location>
</feature>
<dbReference type="GO" id="GO:0007059">
    <property type="term" value="P:chromosome segregation"/>
    <property type="evidence" value="ECO:0007669"/>
    <property type="project" value="UniProtKB-UniRule"/>
</dbReference>
<evidence type="ECO:0000256" key="2">
    <source>
        <dbReference type="ARBA" id="ARBA00022618"/>
    </source>
</evidence>
<keyword evidence="1 8" id="KW-0963">Cytoplasm</keyword>
<accession>A0A5C6VKV2</accession>
<comment type="subcellular location">
    <subcellularLocation>
        <location evidence="8">Cytoplasm</location>
    </subcellularLocation>
    <text evidence="8">Localizes to cell poles and nucleoid.</text>
</comment>
<dbReference type="Gene3D" id="1.10.1660.10">
    <property type="match status" value="1"/>
</dbReference>
<keyword evidence="2 8" id="KW-0132">Cell division</keyword>
<evidence type="ECO:0000256" key="4">
    <source>
        <dbReference type="ARBA" id="ARBA00022969"/>
    </source>
</evidence>
<dbReference type="EMBL" id="VOQF01000014">
    <property type="protein sequence ID" value="TXC85887.1"/>
    <property type="molecule type" value="Genomic_DNA"/>
</dbReference>
<dbReference type="InterPro" id="IPR023522">
    <property type="entry name" value="Chrosome_anchoring_RacA"/>
</dbReference>
<evidence type="ECO:0000256" key="3">
    <source>
        <dbReference type="ARBA" id="ARBA00022829"/>
    </source>
</evidence>
<dbReference type="HAMAP" id="MF_01170">
    <property type="entry name" value="RacA"/>
    <property type="match status" value="1"/>
</dbReference>
<evidence type="ECO:0000256" key="5">
    <source>
        <dbReference type="ARBA" id="ARBA00023054"/>
    </source>
</evidence>
<dbReference type="AlphaFoldDB" id="A0A5C6VKV2"/>
<evidence type="ECO:0000313" key="10">
    <source>
        <dbReference type="EMBL" id="TXC85887.1"/>
    </source>
</evidence>
<proteinExistence type="inferred from homology"/>
<protein>
    <recommendedName>
        <fullName evidence="8">Chromosome-anchoring protein RacA</fullName>
    </recommendedName>
</protein>
<dbReference type="Proteomes" id="UP000321363">
    <property type="component" value="Unassembled WGS sequence"/>
</dbReference>
<organism evidence="10 11">
    <name type="scientific">Metabacillus litoralis</name>
    <dbReference type="NCBI Taxonomy" id="152268"/>
    <lineage>
        <taxon>Bacteria</taxon>
        <taxon>Bacillati</taxon>
        <taxon>Bacillota</taxon>
        <taxon>Bacilli</taxon>
        <taxon>Bacillales</taxon>
        <taxon>Bacillaceae</taxon>
        <taxon>Metabacillus</taxon>
    </lineage>
</organism>
<evidence type="ECO:0000256" key="6">
    <source>
        <dbReference type="ARBA" id="ARBA00023125"/>
    </source>
</evidence>
<evidence type="ECO:0000256" key="8">
    <source>
        <dbReference type="HAMAP-Rule" id="MF_01170"/>
    </source>
</evidence>
<keyword evidence="4 8" id="KW-0749">Sporulation</keyword>
<keyword evidence="7 8" id="KW-0131">Cell cycle</keyword>
<dbReference type="Pfam" id="PF13411">
    <property type="entry name" value="MerR_1"/>
    <property type="match status" value="1"/>
</dbReference>
<keyword evidence="5 8" id="KW-0175">Coiled coil</keyword>
<dbReference type="InterPro" id="IPR009061">
    <property type="entry name" value="DNA-bd_dom_put_sf"/>
</dbReference>
<dbReference type="GO" id="GO:0006355">
    <property type="term" value="P:regulation of DNA-templated transcription"/>
    <property type="evidence" value="ECO:0007669"/>
    <property type="project" value="InterPro"/>
</dbReference>
<name>A0A5C6VKV2_9BACI</name>
<keyword evidence="11" id="KW-1185">Reference proteome</keyword>
<dbReference type="GO" id="GO:0005737">
    <property type="term" value="C:cytoplasm"/>
    <property type="evidence" value="ECO:0007669"/>
    <property type="project" value="UniProtKB-SubCell"/>
</dbReference>
<reference evidence="10 11" key="1">
    <citation type="journal article" date="2005" name="Int. J. Syst. Evol. Microbiol.">
        <title>Bacillus litoralis sp. nov., isolated from a tidal flat of the Yellow Sea in Korea.</title>
        <authorList>
            <person name="Yoon J.H."/>
            <person name="Oh T.K."/>
        </authorList>
    </citation>
    <scope>NUCLEOTIDE SEQUENCE [LARGE SCALE GENOMIC DNA]</scope>
    <source>
        <strain evidence="10 11">SW-211</strain>
    </source>
</reference>
<keyword evidence="6 8" id="KW-0238">DNA-binding</keyword>
<keyword evidence="3 8" id="KW-0159">Chromosome partition</keyword>
<comment type="function">
    <text evidence="8">Required for the formation of axial filaments and for anchoring the origin regions at the cell poles in sporulating cells, thus ensuring proper chromosome segregation in the prespore. Binds in a dispersed manner throughout the chromosome but preferentially to sites clustered in the origin portion of the chromosome, causing condensation of the chromosome and its remodeling into an elongated, anchored structure.</text>
</comment>